<name>A0A2R5GHG5_9STRA</name>
<evidence type="ECO:0000313" key="3">
    <source>
        <dbReference type="EMBL" id="GBG27731.1"/>
    </source>
</evidence>
<evidence type="ECO:0000256" key="2">
    <source>
        <dbReference type="SAM" id="MobiDB-lite"/>
    </source>
</evidence>
<dbReference type="Proteomes" id="UP000241890">
    <property type="component" value="Unassembled WGS sequence"/>
</dbReference>
<keyword evidence="4" id="KW-1185">Reference proteome</keyword>
<evidence type="ECO:0000313" key="4">
    <source>
        <dbReference type="Proteomes" id="UP000241890"/>
    </source>
</evidence>
<gene>
    <name evidence="3" type="ORF">FCC1311_039542</name>
</gene>
<feature type="compositionally biased region" description="Polar residues" evidence="2">
    <location>
        <begin position="422"/>
        <end position="433"/>
    </location>
</feature>
<accession>A0A2R5GHG5</accession>
<keyword evidence="1" id="KW-0175">Coiled coil</keyword>
<feature type="coiled-coil region" evidence="1">
    <location>
        <begin position="94"/>
        <end position="369"/>
    </location>
</feature>
<feature type="coiled-coil region" evidence="1">
    <location>
        <begin position="7"/>
        <end position="65"/>
    </location>
</feature>
<reference evidence="3 4" key="1">
    <citation type="submission" date="2017-12" db="EMBL/GenBank/DDBJ databases">
        <title>Sequencing, de novo assembly and annotation of complete genome of a new Thraustochytrid species, strain FCC1311.</title>
        <authorList>
            <person name="Sedici K."/>
            <person name="Godart F."/>
            <person name="Aiese Cigliano R."/>
            <person name="Sanseverino W."/>
            <person name="Barakat M."/>
            <person name="Ortet P."/>
            <person name="Marechal E."/>
            <person name="Cagnac O."/>
            <person name="Amato A."/>
        </authorList>
    </citation>
    <scope>NUCLEOTIDE SEQUENCE [LARGE SCALE GENOMIC DNA]</scope>
</reference>
<dbReference type="AlphaFoldDB" id="A0A2R5GHG5"/>
<proteinExistence type="predicted"/>
<comment type="caution">
    <text evidence="3">The sequence shown here is derived from an EMBL/GenBank/DDBJ whole genome shotgun (WGS) entry which is preliminary data.</text>
</comment>
<evidence type="ECO:0000256" key="1">
    <source>
        <dbReference type="SAM" id="Coils"/>
    </source>
</evidence>
<feature type="region of interest" description="Disordered" evidence="2">
    <location>
        <begin position="375"/>
        <end position="454"/>
    </location>
</feature>
<dbReference type="InParanoid" id="A0A2R5GHG5"/>
<protein>
    <submittedName>
        <fullName evidence="3">Myosin-H heavy chain</fullName>
    </submittedName>
</protein>
<sequence>MADEPTRDELKSEVFTLKMKCHQYEERMKLVNLHGLDGETLHMRNQELEEQLAETDAKLQTSTEEVEYFQVLLGKTRTAIEKLNKIVLDYGADLQEKTKDLDAARARCQELEETQKQSEADKVAAQERCDLLEAEVSRLAPMEATAQRLPGVLSERNQLAQRVQELEEELASTQLLVQQAREEADKAVTRAELANIDLQTAQKDFQRETARRSEELEQKHAQAQRRFESIIKENELQMNLYEERVNAQEFEINKYATRSDEAKQRERDLNEENSRLKVELKNARRSEEINLDRLRRELEDKRQQDADAAHENLLSVQSDLTSQLHEKRRDLERACKEMSVQKEKHRRAMAEQGKKLEDVQAELDRIKVKWKNSMSNKRITQKENVRTGNVTSAPHAATGVTRKPSSSKKPKAKASASSFKSQATLTLNGNTTAPARKSRLSTAAAGSVPSKPFR</sequence>
<organism evidence="3 4">
    <name type="scientific">Hondaea fermentalgiana</name>
    <dbReference type="NCBI Taxonomy" id="2315210"/>
    <lineage>
        <taxon>Eukaryota</taxon>
        <taxon>Sar</taxon>
        <taxon>Stramenopiles</taxon>
        <taxon>Bigyra</taxon>
        <taxon>Labyrinthulomycetes</taxon>
        <taxon>Thraustochytrida</taxon>
        <taxon>Thraustochytriidae</taxon>
        <taxon>Hondaea</taxon>
    </lineage>
</organism>
<dbReference type="EMBL" id="BEYU01000035">
    <property type="protein sequence ID" value="GBG27731.1"/>
    <property type="molecule type" value="Genomic_DNA"/>
</dbReference>